<gene>
    <name evidence="3" type="ORF">BS640_20195</name>
</gene>
<dbReference type="EMBL" id="MRWE01000046">
    <property type="protein sequence ID" value="ORJ23641.1"/>
    <property type="molecule type" value="Genomic_DNA"/>
</dbReference>
<feature type="chain" id="PRO_5012439512" description="DUF3298 domain-containing protein" evidence="2">
    <location>
        <begin position="31"/>
        <end position="401"/>
    </location>
</feature>
<dbReference type="AlphaFoldDB" id="A0A1X0WA64"/>
<feature type="region of interest" description="Disordered" evidence="1">
    <location>
        <begin position="78"/>
        <end position="110"/>
    </location>
</feature>
<evidence type="ECO:0000313" key="4">
    <source>
        <dbReference type="Proteomes" id="UP000192536"/>
    </source>
</evidence>
<reference evidence="3 4" key="1">
    <citation type="journal article" date="2017" name="Int. J. Syst. Evol. Microbiol.">
        <title>Rouxiella badensis sp. nov. and Rouxiella silvae sp. nov. isolated from peat bog soil in Germany and emendation of the genus description.</title>
        <authorList>
            <person name="Le Fleche-Mateos A."/>
            <person name="Kugler J.H."/>
            <person name="Hansen S.H."/>
            <person name="Syldatk C."/>
            <person name="Hausmann R."/>
            <person name="Lomprez F."/>
            <person name="Vandenbogaert M."/>
            <person name="Manuguerra J.C."/>
            <person name="Grimont P.A."/>
        </authorList>
    </citation>
    <scope>NUCLEOTIDE SEQUENCE [LARGE SCALE GENOMIC DNA]</scope>
    <source>
        <strain evidence="3 4">DSM 100043</strain>
    </source>
</reference>
<evidence type="ECO:0000313" key="3">
    <source>
        <dbReference type="EMBL" id="ORJ23641.1"/>
    </source>
</evidence>
<dbReference type="Proteomes" id="UP000192536">
    <property type="component" value="Unassembled WGS sequence"/>
</dbReference>
<keyword evidence="2" id="KW-0732">Signal</keyword>
<feature type="compositionally biased region" description="Polar residues" evidence="1">
    <location>
        <begin position="100"/>
        <end position="110"/>
    </location>
</feature>
<proteinExistence type="predicted"/>
<protein>
    <recommendedName>
        <fullName evidence="5">DUF3298 domain-containing protein</fullName>
    </recommendedName>
</protein>
<feature type="compositionally biased region" description="Acidic residues" evidence="1">
    <location>
        <begin position="78"/>
        <end position="92"/>
    </location>
</feature>
<organism evidence="3 4">
    <name type="scientific">Rouxiella badensis</name>
    <dbReference type="NCBI Taxonomy" id="1646377"/>
    <lineage>
        <taxon>Bacteria</taxon>
        <taxon>Pseudomonadati</taxon>
        <taxon>Pseudomonadota</taxon>
        <taxon>Gammaproteobacteria</taxon>
        <taxon>Enterobacterales</taxon>
        <taxon>Yersiniaceae</taxon>
        <taxon>Rouxiella</taxon>
    </lineage>
</organism>
<keyword evidence="4" id="KW-1185">Reference proteome</keyword>
<dbReference type="GeneID" id="93564729"/>
<feature type="signal peptide" evidence="2">
    <location>
        <begin position="1"/>
        <end position="30"/>
    </location>
</feature>
<evidence type="ECO:0000256" key="2">
    <source>
        <dbReference type="SAM" id="SignalP"/>
    </source>
</evidence>
<name>A0A1X0WA64_9GAMM</name>
<comment type="caution">
    <text evidence="3">The sequence shown here is derived from an EMBL/GenBank/DDBJ whole genome shotgun (WGS) entry which is preliminary data.</text>
</comment>
<accession>A0A1X0WA64</accession>
<evidence type="ECO:0008006" key="5">
    <source>
        <dbReference type="Google" id="ProtNLM"/>
    </source>
</evidence>
<sequence>MAKGNDFSLLTIKTKIILLMLSLLSASAMAEEPPVVLTGTIGRSAVVMELDLNKPEAITGRYFYEKYHLDLPLNGTEEDGELSLQEGTDDFNDTPRPTLRLQSDGKSGWQGTWSNPQGKIMPIELTPAQLPETNADPFLTKLIHDSPYEYLRLSNLQLEKGKEQTFMDYPLQWWHEPQSGVSLFTLASGYPEAQLKEINQRLMARLWQEVIDYHSCMLGASQFGSGEFEQSVTPELLSSTVVSVKISTSYSCGGAHPDFGDSPLNLNAKTGAPLSLEDILWIGKEKPFHYMYAEDHDERGNNGVSFDDYSTYREKNFAPWLISQFKQLYPSEMQKPKGNDDCDYSDAEIWYYPSWYLTPKGIHFGPSFARAMRDCEGTSWSVLPWAVRTQHQGGVPLTLPQ</sequence>
<dbReference type="RefSeq" id="WP_084913226.1">
    <property type="nucleotide sequence ID" value="NZ_CAUQAZ010000084.1"/>
</dbReference>
<dbReference type="STRING" id="1646377.BS640_20195"/>
<evidence type="ECO:0000256" key="1">
    <source>
        <dbReference type="SAM" id="MobiDB-lite"/>
    </source>
</evidence>